<feature type="region of interest" description="Disordered" evidence="1">
    <location>
        <begin position="84"/>
        <end position="112"/>
    </location>
</feature>
<proteinExistence type="predicted"/>
<sequence length="146" mass="16790">MWHRPISNFRVAISLQCEPSIKRKDYIKKTIFCAKKMSPYQDSEKQDKVGGCVRALKDMNENNLKSRGSVLSIRSLRHLESITGTPLSMCRETEDKSEEEEESGGSVKGSCPPHHPWIEESCYYHSNNVNSSPRLTRNYEISRKCH</sequence>
<organism evidence="2 3">
    <name type="scientific">Characodon lateralis</name>
    <dbReference type="NCBI Taxonomy" id="208331"/>
    <lineage>
        <taxon>Eukaryota</taxon>
        <taxon>Metazoa</taxon>
        <taxon>Chordata</taxon>
        <taxon>Craniata</taxon>
        <taxon>Vertebrata</taxon>
        <taxon>Euteleostomi</taxon>
        <taxon>Actinopterygii</taxon>
        <taxon>Neopterygii</taxon>
        <taxon>Teleostei</taxon>
        <taxon>Neoteleostei</taxon>
        <taxon>Acanthomorphata</taxon>
        <taxon>Ovalentaria</taxon>
        <taxon>Atherinomorphae</taxon>
        <taxon>Cyprinodontiformes</taxon>
        <taxon>Goodeidae</taxon>
        <taxon>Characodon</taxon>
    </lineage>
</organism>
<keyword evidence="3" id="KW-1185">Reference proteome</keyword>
<evidence type="ECO:0000256" key="1">
    <source>
        <dbReference type="SAM" id="MobiDB-lite"/>
    </source>
</evidence>
<evidence type="ECO:0000313" key="3">
    <source>
        <dbReference type="Proteomes" id="UP001352852"/>
    </source>
</evidence>
<evidence type="ECO:0000313" key="2">
    <source>
        <dbReference type="EMBL" id="MED6267087.1"/>
    </source>
</evidence>
<reference evidence="2 3" key="1">
    <citation type="submission" date="2021-06" db="EMBL/GenBank/DDBJ databases">
        <authorList>
            <person name="Palmer J.M."/>
        </authorList>
    </citation>
    <scope>NUCLEOTIDE SEQUENCE [LARGE SCALE GENOMIC DNA]</scope>
    <source>
        <strain evidence="2 3">CL_MEX2019</strain>
        <tissue evidence="2">Muscle</tissue>
    </source>
</reference>
<dbReference type="Proteomes" id="UP001352852">
    <property type="component" value="Unassembled WGS sequence"/>
</dbReference>
<name>A0ABU7CW00_9TELE</name>
<dbReference type="EMBL" id="JAHUTJ010008698">
    <property type="protein sequence ID" value="MED6267087.1"/>
    <property type="molecule type" value="Genomic_DNA"/>
</dbReference>
<accession>A0ABU7CW00</accession>
<gene>
    <name evidence="2" type="ORF">CHARACLAT_008566</name>
</gene>
<comment type="caution">
    <text evidence="2">The sequence shown here is derived from an EMBL/GenBank/DDBJ whole genome shotgun (WGS) entry which is preliminary data.</text>
</comment>
<protein>
    <submittedName>
        <fullName evidence="2">Uncharacterized protein</fullName>
    </submittedName>
</protein>